<dbReference type="InterPro" id="IPR000914">
    <property type="entry name" value="SBP_5_dom"/>
</dbReference>
<evidence type="ECO:0000256" key="1">
    <source>
        <dbReference type="SAM" id="MobiDB-lite"/>
    </source>
</evidence>
<reference evidence="4" key="1">
    <citation type="submission" date="2016-08" db="EMBL/GenBank/DDBJ databases">
        <authorList>
            <person name="Tokovenko B."/>
            <person name="Kalinowski J."/>
        </authorList>
    </citation>
    <scope>NUCLEOTIDE SEQUENCE [LARGE SCALE GENOMIC DNA]</scope>
    <source>
        <strain evidence="4">UTMC102</strain>
    </source>
</reference>
<dbReference type="SUPFAM" id="SSF53850">
    <property type="entry name" value="Periplasmic binding protein-like II"/>
    <property type="match status" value="1"/>
</dbReference>
<dbReference type="Gene3D" id="3.40.190.10">
    <property type="entry name" value="Periplasmic binding protein-like II"/>
    <property type="match status" value="1"/>
</dbReference>
<evidence type="ECO:0000259" key="2">
    <source>
        <dbReference type="Pfam" id="PF00496"/>
    </source>
</evidence>
<dbReference type="GO" id="GO:0043190">
    <property type="term" value="C:ATP-binding cassette (ABC) transporter complex"/>
    <property type="evidence" value="ECO:0007669"/>
    <property type="project" value="InterPro"/>
</dbReference>
<dbReference type="GO" id="GO:0015833">
    <property type="term" value="P:peptide transport"/>
    <property type="evidence" value="ECO:0007669"/>
    <property type="project" value="TreeGrafter"/>
</dbReference>
<keyword evidence="4" id="KW-1185">Reference proteome</keyword>
<dbReference type="Proteomes" id="UP000189004">
    <property type="component" value="Unassembled WGS sequence"/>
</dbReference>
<evidence type="ECO:0000313" key="3">
    <source>
        <dbReference type="EMBL" id="OOC53335.1"/>
    </source>
</evidence>
<dbReference type="AlphaFoldDB" id="A0A1V3BY11"/>
<protein>
    <submittedName>
        <fullName evidence="3">ABC transporter substrate-binding protein</fullName>
    </submittedName>
</protein>
<dbReference type="Gene3D" id="3.10.105.10">
    <property type="entry name" value="Dipeptide-binding Protein, Domain 3"/>
    <property type="match status" value="1"/>
</dbReference>
<comment type="caution">
    <text evidence="3">The sequence shown here is derived from an EMBL/GenBank/DDBJ whole genome shotgun (WGS) entry which is preliminary data.</text>
</comment>
<dbReference type="RefSeq" id="WP_077689704.1">
    <property type="nucleotide sequence ID" value="NZ_MCOK01000001.1"/>
</dbReference>
<sequence>MDTAPVRGGTLRYFGPGGMDHMDPACAYYAFSHQIIRLFARQLFSYPTALDESALSPAPDVAREMPTTGNGGVSADGRTYTIRLRPGVLWDTEPAREVTAADFVRGLKRLCNPVAGAGALTYFTSTIDGMAEFERGYREAVAGTPATPVALARYQEEHDIRGLRAVDDRTLVIELRQPANDLVNILATTFASAAPAEYDAFLPDSPEFVAGIRSNGPYRLTAYERGDSLVMERNPVWRQETDPLRHQYVDGIDVRMRRVSDDEVRRAVQEGGADLSWGAPVINPDRVVPDGDRRVGYAMNPYLVFNMRGPNAGGALRDLRVRRAIAHAIDKAAMVRLFDDMDLGTVTQTAHTAIPPGNIGHRPPAPRPVPGDRGSPERARALLAESGRDRFTLRLLYREETPHRDIGERLAADLARVGIDTELRMIRHADEYYRILQDPARAEAGEWDLTAAAWTPDWFGNNGRTCVQPLFQSHFAVGTANYGGYRDAEVDRLIEEALSEPSPERAEELWHRVDRKVVEDAAIVPILVCEPTIPHIMSDRVRNAIPLPHVDRWYDASHIWLARPDGAEPPSGRAPRPASRVQR</sequence>
<dbReference type="PANTHER" id="PTHR30290:SF83">
    <property type="entry name" value="ABC TRANSPORTER SUBSTRATE-BINDING PROTEIN"/>
    <property type="match status" value="1"/>
</dbReference>
<dbReference type="PIRSF" id="PIRSF002741">
    <property type="entry name" value="MppA"/>
    <property type="match status" value="1"/>
</dbReference>
<dbReference type="EMBL" id="MCOK01000001">
    <property type="protein sequence ID" value="OOC53335.1"/>
    <property type="molecule type" value="Genomic_DNA"/>
</dbReference>
<dbReference type="Pfam" id="PF00496">
    <property type="entry name" value="SBP_bac_5"/>
    <property type="match status" value="1"/>
</dbReference>
<dbReference type="InterPro" id="IPR039424">
    <property type="entry name" value="SBP_5"/>
</dbReference>
<dbReference type="InterPro" id="IPR030678">
    <property type="entry name" value="Peptide/Ni-bd"/>
</dbReference>
<feature type="compositionally biased region" description="Low complexity" evidence="1">
    <location>
        <begin position="568"/>
        <end position="583"/>
    </location>
</feature>
<accession>A0A1V3BY11</accession>
<organism evidence="3 4">
    <name type="scientific">Nocardiopsis sinuspersici</name>
    <dbReference type="NCBI Taxonomy" id="501010"/>
    <lineage>
        <taxon>Bacteria</taxon>
        <taxon>Bacillati</taxon>
        <taxon>Actinomycetota</taxon>
        <taxon>Actinomycetes</taxon>
        <taxon>Streptosporangiales</taxon>
        <taxon>Nocardiopsidaceae</taxon>
        <taxon>Nocardiopsis</taxon>
    </lineage>
</organism>
<feature type="domain" description="Solute-binding protein family 5" evidence="2">
    <location>
        <begin position="72"/>
        <end position="459"/>
    </location>
</feature>
<feature type="region of interest" description="Disordered" evidence="1">
    <location>
        <begin position="351"/>
        <end position="377"/>
    </location>
</feature>
<dbReference type="GO" id="GO:0042597">
    <property type="term" value="C:periplasmic space"/>
    <property type="evidence" value="ECO:0007669"/>
    <property type="project" value="UniProtKB-ARBA"/>
</dbReference>
<dbReference type="PANTHER" id="PTHR30290">
    <property type="entry name" value="PERIPLASMIC BINDING COMPONENT OF ABC TRANSPORTER"/>
    <property type="match status" value="1"/>
</dbReference>
<proteinExistence type="predicted"/>
<feature type="region of interest" description="Disordered" evidence="1">
    <location>
        <begin position="564"/>
        <end position="583"/>
    </location>
</feature>
<dbReference type="OrthoDB" id="5168028at2"/>
<dbReference type="STRING" id="501010.NOSIN_05520"/>
<dbReference type="GO" id="GO:1904680">
    <property type="term" value="F:peptide transmembrane transporter activity"/>
    <property type="evidence" value="ECO:0007669"/>
    <property type="project" value="TreeGrafter"/>
</dbReference>
<name>A0A1V3BY11_9ACTN</name>
<dbReference type="CDD" id="cd08506">
    <property type="entry name" value="PBP2_clavulanate_OppA2"/>
    <property type="match status" value="1"/>
</dbReference>
<gene>
    <name evidence="3" type="ORF">NOSIN_05520</name>
</gene>
<evidence type="ECO:0000313" key="4">
    <source>
        <dbReference type="Proteomes" id="UP000189004"/>
    </source>
</evidence>